<dbReference type="STRING" id="2754.EH55_06800"/>
<evidence type="ECO:0000259" key="3">
    <source>
        <dbReference type="Pfam" id="PF24801"/>
    </source>
</evidence>
<dbReference type="GeneID" id="90983971"/>
<accession>A0A073IPK9</accession>
<dbReference type="RefSeq" id="WP_037976939.1">
    <property type="nucleotide sequence ID" value="NZ_JMKI01000037.1"/>
</dbReference>
<dbReference type="Pfam" id="PF24801">
    <property type="entry name" value="FNIII-A_GpJ"/>
    <property type="match status" value="1"/>
</dbReference>
<comment type="caution">
    <text evidence="4">The sequence shown here is derived from an EMBL/GenBank/DDBJ whole genome shotgun (WGS) entry which is preliminary data.</text>
</comment>
<feature type="domain" description="Tip attachment protein J central straight fiber" evidence="2">
    <location>
        <begin position="1899"/>
        <end position="1965"/>
    </location>
</feature>
<gene>
    <name evidence="4" type="ORF">EH55_06800</name>
</gene>
<dbReference type="EMBL" id="JMKI01000037">
    <property type="protein sequence ID" value="KEJ91679.1"/>
    <property type="molecule type" value="Genomic_DNA"/>
</dbReference>
<evidence type="ECO:0000313" key="4">
    <source>
        <dbReference type="EMBL" id="KEJ91679.1"/>
    </source>
</evidence>
<dbReference type="Proteomes" id="UP000027665">
    <property type="component" value="Unassembled WGS sequence"/>
</dbReference>
<keyword evidence="1" id="KW-0175">Coiled coil</keyword>
<evidence type="ECO:0000256" key="1">
    <source>
        <dbReference type="SAM" id="Coils"/>
    </source>
</evidence>
<keyword evidence="5" id="KW-1185">Reference proteome</keyword>
<dbReference type="eggNOG" id="COG0542">
    <property type="taxonomic scope" value="Bacteria"/>
</dbReference>
<dbReference type="PANTHER" id="PTHR36251:SF2">
    <property type="entry name" value="GIFSY-2 PROPHAGE HOST SPECIFICITY PROTEIN J, PHAGE LAMBDA"/>
    <property type="match status" value="1"/>
</dbReference>
<evidence type="ECO:0000259" key="2">
    <source>
        <dbReference type="Pfam" id="PF09327"/>
    </source>
</evidence>
<reference evidence="4 5" key="1">
    <citation type="submission" date="2014-04" db="EMBL/GenBank/DDBJ databases">
        <title>Draft Genome Sequence of Synergistes jonesii.</title>
        <authorList>
            <person name="Coil D.A."/>
            <person name="Eisen J.A."/>
            <person name="Holland-Moritz H.E."/>
        </authorList>
    </citation>
    <scope>NUCLEOTIDE SEQUENCE [LARGE SCALE GENOMIC DNA]</scope>
    <source>
        <strain evidence="4 5">78-1</strain>
    </source>
</reference>
<feature type="coiled-coil region" evidence="1">
    <location>
        <begin position="1045"/>
        <end position="1095"/>
    </location>
</feature>
<proteinExistence type="predicted"/>
<dbReference type="eggNOG" id="COG4733">
    <property type="taxonomic scope" value="Bacteria"/>
</dbReference>
<name>A0A073IPK9_9BACT</name>
<dbReference type="OrthoDB" id="109844at2"/>
<organism evidence="4 5">
    <name type="scientific">Synergistes jonesii</name>
    <dbReference type="NCBI Taxonomy" id="2754"/>
    <lineage>
        <taxon>Bacteria</taxon>
        <taxon>Thermotogati</taxon>
        <taxon>Synergistota</taxon>
        <taxon>Synergistia</taxon>
        <taxon>Synergistales</taxon>
        <taxon>Synergistaceae</taxon>
        <taxon>Synergistes</taxon>
    </lineage>
</organism>
<dbReference type="InterPro" id="IPR055385">
    <property type="entry name" value="GpJ_HDII-ins2"/>
</dbReference>
<feature type="domain" description="Tip attachment protein J HDII-ins2" evidence="3">
    <location>
        <begin position="85"/>
        <end position="223"/>
    </location>
</feature>
<dbReference type="Pfam" id="PF09327">
    <property type="entry name" value="Phage_Tail_Tip"/>
    <property type="match status" value="1"/>
</dbReference>
<sequence length="2039" mass="219713">MGSSSSGYRAPVEAPNTLQSMQEVTIVEAISEGPIVGLYTGDEKSIALNKNPLKTPEGAFTYQNVSWDIRLGLPDQEPFADVAGTESETGVGVEVTKYFPRASGSGSGAVTRTITNPNVTHVRVTLGVQGLYRQILDDEDRSGDTEGETVSYRVTVKDKDNNVVVRDDQSRTDKTMSQAQWSIKYALSGGAPWTVTVTKLHDDNEKSNIKNDLYWSSYTEIINRKMIYPHTALMMVRGNAETFGSSIPSRAYRVKGLIVEVPGNYDPATRTYSGIWDGTFQNAWTDNPAWILRDLIESDRYGLKKFFPPRWINPLMDKWTLYEIAKICDESVDDGFGGTEPRYTFNGQIMGAGEAREVVQSIASVFHGMTYWGSALMYATCDYPTDPLRTLNQSTINDGTLSYSTGSAREIHSVALVTWYDPDNYGEATIETVVDWDKYQRYGKSEVKVTAYGCYSRGQAYRHGLWTLLTEDEQWQCTLEQGLEGYDLMPGTVIKIADPNIMGIRYSGRAVNIGVDSVTLDAPVSLTVGETYTLYIVADDGTEESREITSRGTSNVVNVSAPFSKTFSDNPAWSISGTDAAPREFAVRSLKEKQDGRVEVSLREVNSGKYLQLESGIVLKRPPVRIKSPHGYIAAPTGLEVYANTYFDNGTPRQRLTFSWSASGDSDAALYEACYKTPSGSWNNFAAQRTSSVDIPAAVPGEWLFRVRACSLDGRYSEWAEKSYTLGGIALIPKAPVNLRATGGFRCATVAWDMPDDPLIGYFEVLMASSEDVADAAVVGKIYGASFDVYGLGVLDTRWFWVRSVSYADNGIYSDTVGPVSATTNALQASDLPDGTIQESHLASALQTEIAKIPDIEVDISEIVDDVAAREARIRSDVNTIKEGLQGDIALVEQKTDATAQELSDLSDATDTAVSRLSGDISAAAQQAAANVEAAKALLRGESRNLTDEMMEQLDALSEAVIGTLSMVKDVGDRLSDAGVYVDPDNGEVRIYGLDVLRRETDLRISNAEIMLDAQAAKISQKVTLAQVDERIAGMAFDNVGQLLLEGVNARIDDVSQELDAQKVELKSKASSVIVQEHTARIAQAEADLQGLDAAIALKASLVELDLAVARIEAAEVKIDAQNGTISGFVGQYADDFDALAEGVIQNASNQFENDKATRQAIAYAKQELIGRLNIVDGRLEAEAASRLILEAQIKNAAASLISEKELRAREDEAIATLVDRVIVDVDSNRAAIIEEAELRADRDEAYGKMHNAMIASVDDSAGDADLAALISGFRGEQSIRRQMAGFYSDLDTRVKENEIAEATKREALVAQMNENKALIETEQLVRAAENEALALRIDNAFVEVGDAKAAITEEAQARADQYGALATQISGISAGSSIDKQELLDAIAAESQARIAAIEAEAAARGTALTAEENARIAAIQQEAADRSAAIDEAVGEERRQRTADVMEVREANSKGLESYGTLLSFQIADSQEAAGEALMEALLSNENALKEQKRRLAAHYEYLDSRVNELGVAQAEDREALIVMMDGNIAAIKREQYVLADKNEALAKDIQTLFAEVGDANAAIIAEQEARASADAAAASRVDTLTATVGSNKSEAAAAIQSEADARIAAIEAEAAARGTALTAEENARIAAIQTEATARQQAIDNEAAARIAAVREEREARVSGDNALSSRINTLVSDVGGAMSAITEEAQTRADKDEAYGRLGTAMIAASDEDAGEAALYAAMLAHDIGRKLTEQFAVYYNTLDTRIKQGLLSEAQARELMAAKLAAAQAAIETEKIVRADRDGALASTITTVQAKVTTEETERKAAIQDERTARVNADNALASRVSTVEAKSGGNEAAIQTLSEVTAGKPDIYNQATAPAGTVDKPLKLGDLWINPNNEISRWNGAAWVKCTDKELTDFKAQAAAATWLKTQVSSGGRKVVAGLGLLATAGNGSEFVILADRFYLVKDKNGELVQPFAVDASDPNDPKVVIEGNFFVQALKNGGYADATGWIIGDKIAAHSKIQLGAGGEFIAGGGAKFQMGNGAVFIDSETRR</sequence>
<dbReference type="InterPro" id="IPR015406">
    <property type="entry name" value="GpJ_CSF"/>
</dbReference>
<dbReference type="InterPro" id="IPR053171">
    <property type="entry name" value="Viral_Tip_Attach_Protein"/>
</dbReference>
<protein>
    <submittedName>
        <fullName evidence="4">Uncharacterized protein</fullName>
    </submittedName>
</protein>
<evidence type="ECO:0000313" key="5">
    <source>
        <dbReference type="Proteomes" id="UP000027665"/>
    </source>
</evidence>
<dbReference type="PANTHER" id="PTHR36251">
    <property type="entry name" value="FELS-1 PROPHAGE HOST SPECIFICITY PROTEIN-RELATED"/>
    <property type="match status" value="1"/>
</dbReference>